<dbReference type="GeneID" id="97450988"/>
<dbReference type="InterPro" id="IPR011989">
    <property type="entry name" value="ARM-like"/>
</dbReference>
<dbReference type="InterPro" id="IPR016024">
    <property type="entry name" value="ARM-type_fold"/>
</dbReference>
<dbReference type="Gene3D" id="1.25.10.10">
    <property type="entry name" value="Leucine-rich Repeat Variant"/>
    <property type="match status" value="2"/>
</dbReference>
<comment type="caution">
    <text evidence="1">The sequence shown here is derived from an EMBL/GenBank/DDBJ whole genome shotgun (WGS) entry which is preliminary data.</text>
</comment>
<sequence length="462" mass="50673">MFDRRRNQLNAIAFNTSAPTDVLLRLLHQEAAGAWGAFMARPLPDEVVDAIVVHPERRLRSTFAESFAVSGEQRGRLVDDPHFRVRQVLANAPNPFRSGAPSLPLPVQRRLLDDPEPIVRRDAAFYGNFDDRLIAGLCDHEDAFMRGASCGSWSLLSESDRERLLHDPDDDVRQRARIAACGADAFWTGVLLESGLDASSRRDVIRYGAMTAALAEQVAAGVDASDRQALALNTRAPLDVVRKLADDPEHSVRLAVSVRPEFTEAERAVIDYTVGPSDRLDPVEWVRTCEDADVLRDCARSSHTWLRRSAACAEHLPADAVELLSHDDDYAVRLLLCERQPTVDGEVVLETYLKCQVITASLLLSHPNFPKAGHAERFADDPDPVKRALAVLDPDVGADVLARLLADDESTVSSAAAGHPALPPDLLLRACDEPATETSALRNPSLQANVMHERLDALGVPR</sequence>
<evidence type="ECO:0000313" key="2">
    <source>
        <dbReference type="Proteomes" id="UP000027632"/>
    </source>
</evidence>
<evidence type="ECO:0000313" key="1">
    <source>
        <dbReference type="EMBL" id="KEG41606.1"/>
    </source>
</evidence>
<dbReference type="Proteomes" id="UP000027632">
    <property type="component" value="Unassembled WGS sequence"/>
</dbReference>
<dbReference type="SUPFAM" id="SSF48371">
    <property type="entry name" value="ARM repeat"/>
    <property type="match status" value="1"/>
</dbReference>
<gene>
    <name evidence="1" type="ORF">DJ64_02605</name>
</gene>
<proteinExistence type="predicted"/>
<evidence type="ECO:0008006" key="3">
    <source>
        <dbReference type="Google" id="ProtNLM"/>
    </source>
</evidence>
<protein>
    <recommendedName>
        <fullName evidence="3">Mucin</fullName>
    </recommendedName>
</protein>
<keyword evidence="2" id="KW-1185">Reference proteome</keyword>
<dbReference type="EMBL" id="JJMG01000120">
    <property type="protein sequence ID" value="KEG41606.1"/>
    <property type="molecule type" value="Genomic_DNA"/>
</dbReference>
<accession>A0ABR4T3Q4</accession>
<dbReference type="RefSeq" id="WP_037640214.1">
    <property type="nucleotide sequence ID" value="NZ_KL503830.1"/>
</dbReference>
<reference evidence="1 2" key="1">
    <citation type="submission" date="2014-04" db="EMBL/GenBank/DDBJ databases">
        <title>Draft genome sequence of the novel Streptomyces griseorubens JSD-1 playing a role in carbon and nitrogen cycle.</title>
        <authorList>
            <consortium name="Shanghai Jiao Tong University"/>
            <person name="Feng H."/>
            <person name="Sun Y."/>
            <person name="Zhi Y."/>
            <person name="Mao L."/>
            <person name="Luo Y."/>
            <person name="Wei X."/>
            <person name="Zhou P."/>
        </authorList>
    </citation>
    <scope>NUCLEOTIDE SEQUENCE [LARGE SCALE GENOMIC DNA]</scope>
    <source>
        <strain evidence="1 2">JSD-1</strain>
    </source>
</reference>
<name>A0ABR4T3Q4_9ACTN</name>
<organism evidence="1 2">
    <name type="scientific">Streptomyces griseorubens</name>
    <dbReference type="NCBI Taxonomy" id="66897"/>
    <lineage>
        <taxon>Bacteria</taxon>
        <taxon>Bacillati</taxon>
        <taxon>Actinomycetota</taxon>
        <taxon>Actinomycetes</taxon>
        <taxon>Kitasatosporales</taxon>
        <taxon>Streptomycetaceae</taxon>
        <taxon>Streptomyces</taxon>
        <taxon>Streptomyces althioticus group</taxon>
    </lineage>
</organism>